<dbReference type="GO" id="GO:0071949">
    <property type="term" value="F:FAD binding"/>
    <property type="evidence" value="ECO:0007669"/>
    <property type="project" value="TreeGrafter"/>
</dbReference>
<dbReference type="GO" id="GO:0009416">
    <property type="term" value="P:response to light stimulus"/>
    <property type="evidence" value="ECO:0007669"/>
    <property type="project" value="TreeGrafter"/>
</dbReference>
<name>A0A7Y0G8N8_9SPHN</name>
<gene>
    <name evidence="5" type="ORF">HHL27_01050</name>
</gene>
<dbReference type="InterPro" id="IPR005101">
    <property type="entry name" value="Cryptochr/Photolyase_FAD-bd"/>
</dbReference>
<feature type="binding site" evidence="3">
    <location>
        <begin position="91"/>
        <end position="98"/>
    </location>
    <ligand>
        <name>FAD</name>
        <dbReference type="ChEBI" id="CHEBI:57692"/>
    </ligand>
</feature>
<dbReference type="EMBL" id="JABBGM010000001">
    <property type="protein sequence ID" value="NML92258.1"/>
    <property type="molecule type" value="Genomic_DNA"/>
</dbReference>
<evidence type="ECO:0000256" key="2">
    <source>
        <dbReference type="ARBA" id="ARBA00022827"/>
    </source>
</evidence>
<dbReference type="GO" id="GO:0003904">
    <property type="term" value="F:deoxyribodipyrimidine photo-lyase activity"/>
    <property type="evidence" value="ECO:0007669"/>
    <property type="project" value="TreeGrafter"/>
</dbReference>
<dbReference type="Pfam" id="PF03441">
    <property type="entry name" value="FAD_binding_7"/>
    <property type="match status" value="1"/>
</dbReference>
<comment type="caution">
    <text evidence="5">The sequence shown here is derived from an EMBL/GenBank/DDBJ whole genome shotgun (WGS) entry which is preliminary data.</text>
</comment>
<protein>
    <submittedName>
        <fullName evidence="5">Deoxyribodipyrimidine photolyase</fullName>
    </submittedName>
</protein>
<dbReference type="InterPro" id="IPR002081">
    <property type="entry name" value="Cryptochrome/DNA_photolyase_1"/>
</dbReference>
<dbReference type="PANTHER" id="PTHR11455:SF9">
    <property type="entry name" value="CRYPTOCHROME CIRCADIAN CLOCK 5 ISOFORM X1"/>
    <property type="match status" value="1"/>
</dbReference>
<accession>A0A7Y0G8N8</accession>
<dbReference type="RefSeq" id="WP_169491528.1">
    <property type="nucleotide sequence ID" value="NZ_JABBGM010000001.1"/>
</dbReference>
<proteinExistence type="predicted"/>
<dbReference type="InterPro" id="IPR036134">
    <property type="entry name" value="Crypto/Photolyase_FAD-like_sf"/>
</dbReference>
<feature type="domain" description="Cryptochrome/DNA photolyase FAD-binding" evidence="4">
    <location>
        <begin position="88"/>
        <end position="215"/>
    </location>
</feature>
<feature type="binding site" evidence="3">
    <location>
        <begin position="192"/>
        <end position="194"/>
    </location>
    <ligand>
        <name>FAD</name>
        <dbReference type="ChEBI" id="CHEBI:57692"/>
    </ligand>
</feature>
<keyword evidence="2 3" id="KW-0274">FAD</keyword>
<keyword evidence="6" id="KW-1185">Reference proteome</keyword>
<dbReference type="GO" id="GO:0003677">
    <property type="term" value="F:DNA binding"/>
    <property type="evidence" value="ECO:0007669"/>
    <property type="project" value="TreeGrafter"/>
</dbReference>
<dbReference type="Gene3D" id="1.10.579.10">
    <property type="entry name" value="DNA Cyclobutane Dipyrimidine Photolyase, subunit A, domain 3"/>
    <property type="match status" value="1"/>
</dbReference>
<evidence type="ECO:0000256" key="1">
    <source>
        <dbReference type="ARBA" id="ARBA00022630"/>
    </source>
</evidence>
<dbReference type="Gene3D" id="1.25.40.80">
    <property type="match status" value="1"/>
</dbReference>
<feature type="binding site" evidence="3">
    <location>
        <position position="88"/>
    </location>
    <ligand>
        <name>FAD</name>
        <dbReference type="ChEBI" id="CHEBI:57692"/>
    </ligand>
</feature>
<evidence type="ECO:0000259" key="4">
    <source>
        <dbReference type="Pfam" id="PF03441"/>
    </source>
</evidence>
<sequence>MASIAPRPAAQAQGFAEHPVTREAALLRLDAFLPQAGLVYAARRNEEHGAGRHHAVSRLSAALRRRLVSEAEVVARVRAAHGESADKFVTEVFWRSYFKGWLEARPQVWASWRGDLHRLDLRLGEDDGFAARHLAACRGETGIDCFDHWVEELEATGYLHNWARMQFASIWVFTLGLPWQLGARFFLDRLIDGDAASNTLSWRWVAGLHTRGKAYLADADRIARMTGGRFSPRGLATVARIPDEPPAPAAALPRAPLRWQAGVATVLWLTTEDLSLELEAALGDLDVRGVAVLASDGAVPADKTALGDGVQRAVARWHCPFRVCSSAEELAAFAHGEGAGQVLTGFATVGPALEAFPEMKRALRHAGLTLGEHRRAWDDRAWPHATKGFFALKEKIPQLIAAAGIR</sequence>
<organism evidence="5 6">
    <name type="scientific">Novosphingobium olei</name>
    <dbReference type="NCBI Taxonomy" id="2728851"/>
    <lineage>
        <taxon>Bacteria</taxon>
        <taxon>Pseudomonadati</taxon>
        <taxon>Pseudomonadota</taxon>
        <taxon>Alphaproteobacteria</taxon>
        <taxon>Sphingomonadales</taxon>
        <taxon>Sphingomonadaceae</taxon>
        <taxon>Novosphingobium</taxon>
    </lineage>
</organism>
<keyword evidence="1 3" id="KW-0285">Flavoprotein</keyword>
<evidence type="ECO:0000313" key="6">
    <source>
        <dbReference type="Proteomes" id="UP000583556"/>
    </source>
</evidence>
<feature type="binding site" evidence="3">
    <location>
        <position position="40"/>
    </location>
    <ligand>
        <name>FAD</name>
        <dbReference type="ChEBI" id="CHEBI:57692"/>
    </ligand>
</feature>
<dbReference type="AlphaFoldDB" id="A0A7Y0G8N8"/>
<comment type="cofactor">
    <cofactor evidence="3">
        <name>FAD</name>
        <dbReference type="ChEBI" id="CHEBI:57692"/>
    </cofactor>
    <text evidence="3">Binds 1 FAD per subunit.</text>
</comment>
<dbReference type="PANTHER" id="PTHR11455">
    <property type="entry name" value="CRYPTOCHROME"/>
    <property type="match status" value="1"/>
</dbReference>
<evidence type="ECO:0000313" key="5">
    <source>
        <dbReference type="EMBL" id="NML92258.1"/>
    </source>
</evidence>
<reference evidence="5 6" key="1">
    <citation type="submission" date="2020-04" db="EMBL/GenBank/DDBJ databases">
        <title>Novosphingobium sp. TW-4 isolated from soil.</title>
        <authorList>
            <person name="Dahal R.H."/>
            <person name="Chaudhary D.K."/>
        </authorList>
    </citation>
    <scope>NUCLEOTIDE SEQUENCE [LARGE SCALE GENOMIC DNA]</scope>
    <source>
        <strain evidence="5 6">TW-4</strain>
    </source>
</reference>
<keyword evidence="5" id="KW-0456">Lyase</keyword>
<evidence type="ECO:0000256" key="3">
    <source>
        <dbReference type="PIRSR" id="PIRSR602081-1"/>
    </source>
</evidence>
<dbReference type="Proteomes" id="UP000583556">
    <property type="component" value="Unassembled WGS sequence"/>
</dbReference>
<dbReference type="SUPFAM" id="SSF48173">
    <property type="entry name" value="Cryptochrome/photolyase FAD-binding domain"/>
    <property type="match status" value="1"/>
</dbReference>